<reference evidence="3" key="1">
    <citation type="submission" date="2019-05" db="EMBL/GenBank/DDBJ databases">
        <title>Complete Genome Sequence and Methylation Pattern of the Halophilic Archaeon Natrinema pallidum BOL6-1.</title>
        <authorList>
            <person name="DasSarma P."/>
            <person name="DasSarma B.P."/>
            <person name="DasSarma S.L."/>
            <person name="Martinez F.L."/>
            <person name="Guzman D."/>
            <person name="Roberts R.J."/>
            <person name="DasSarma S."/>
        </authorList>
    </citation>
    <scope>NUCLEOTIDE SEQUENCE [LARGE SCALE GENOMIC DNA]</scope>
    <source>
        <strain evidence="3">BOL6-1</strain>
    </source>
</reference>
<evidence type="ECO:0000313" key="2">
    <source>
        <dbReference type="EMBL" id="QCW03960.1"/>
    </source>
</evidence>
<name>A0A4P9TJB3_9EURY</name>
<feature type="region of interest" description="Disordered" evidence="1">
    <location>
        <begin position="256"/>
        <end position="279"/>
    </location>
</feature>
<proteinExistence type="predicted"/>
<dbReference type="RefSeq" id="WP_138654294.1">
    <property type="nucleotide sequence ID" value="NZ_CP040637.1"/>
</dbReference>
<keyword evidence="3" id="KW-1185">Reference proteome</keyword>
<gene>
    <name evidence="2" type="ORF">FGF80_12245</name>
</gene>
<evidence type="ECO:0000256" key="1">
    <source>
        <dbReference type="SAM" id="MobiDB-lite"/>
    </source>
</evidence>
<protein>
    <submittedName>
        <fullName evidence="2">Uncharacterized protein</fullName>
    </submittedName>
</protein>
<sequence length="308" mass="34957">MSTTYTPANSKPDQLLTGYISVRAPELKHIYNAIQGTTSVNELTNKFGRPTTEGLQTDHVEETVRFLNAVDLVESPSGDIRSTVERINQDHFRELPFEARLLYHCIQQDGRQTHFAAVYRALLSEGSRTVSEGRDDLKTVLKRETDYNFSWTKKKIDMWVTLCDQLGLITETDHDLILSPCRALLHDALVLAPTEANEEPDYNTVEVENGEFRRVLDWINDNLFAVYEERAGTPHVHPAIADVLRNMENVGVISLSSPGDSQNAVEIPPEDLDDDVRGNRRDATRISIHSRPDETAYQYPLTQHLTRQ</sequence>
<dbReference type="KEGG" id="npl:FGF80_12245"/>
<dbReference type="AlphaFoldDB" id="A0A4P9TJB3"/>
<evidence type="ECO:0000313" key="3">
    <source>
        <dbReference type="Proteomes" id="UP000307562"/>
    </source>
</evidence>
<accession>A0A4P9TJB3</accession>
<dbReference type="Proteomes" id="UP000307562">
    <property type="component" value="Chromosome"/>
</dbReference>
<organism evidence="2 3">
    <name type="scientific">Natrinema pallidum</name>
    <dbReference type="NCBI Taxonomy" id="69527"/>
    <lineage>
        <taxon>Archaea</taxon>
        <taxon>Methanobacteriati</taxon>
        <taxon>Methanobacteriota</taxon>
        <taxon>Stenosarchaea group</taxon>
        <taxon>Halobacteria</taxon>
        <taxon>Halobacteriales</taxon>
        <taxon>Natrialbaceae</taxon>
        <taxon>Natrinema</taxon>
    </lineage>
</organism>
<dbReference type="EMBL" id="CP040637">
    <property type="protein sequence ID" value="QCW03960.1"/>
    <property type="molecule type" value="Genomic_DNA"/>
</dbReference>
<dbReference type="GeneID" id="96156777"/>